<evidence type="ECO:0000256" key="7">
    <source>
        <dbReference type="HAMAP-Rule" id="MF_00367"/>
    </source>
</evidence>
<dbReference type="GO" id="GO:0043024">
    <property type="term" value="F:ribosomal small subunit binding"/>
    <property type="evidence" value="ECO:0007669"/>
    <property type="project" value="TreeGrafter"/>
</dbReference>
<dbReference type="InterPro" id="IPR015946">
    <property type="entry name" value="KH_dom-like_a/b"/>
</dbReference>
<evidence type="ECO:0000313" key="13">
    <source>
        <dbReference type="Proteomes" id="UP000298636"/>
    </source>
</evidence>
<dbReference type="InterPro" id="IPR030388">
    <property type="entry name" value="G_ERA_dom"/>
</dbReference>
<dbReference type="PANTHER" id="PTHR42698:SF1">
    <property type="entry name" value="GTPASE ERA, MITOCHONDRIAL"/>
    <property type="match status" value="1"/>
</dbReference>
<dbReference type="CDD" id="cd04163">
    <property type="entry name" value="Era"/>
    <property type="match status" value="1"/>
</dbReference>
<evidence type="ECO:0000256" key="5">
    <source>
        <dbReference type="ARBA" id="ARBA00022884"/>
    </source>
</evidence>
<feature type="region of interest" description="G2" evidence="8">
    <location>
        <begin position="42"/>
        <end position="46"/>
    </location>
</feature>
<evidence type="ECO:0000256" key="3">
    <source>
        <dbReference type="ARBA" id="ARBA00022517"/>
    </source>
</evidence>
<dbReference type="GO" id="GO:0003924">
    <property type="term" value="F:GTPase activity"/>
    <property type="evidence" value="ECO:0007669"/>
    <property type="project" value="UniProtKB-UniRule"/>
</dbReference>
<evidence type="ECO:0000256" key="8">
    <source>
        <dbReference type="PROSITE-ProRule" id="PRU01050"/>
    </source>
</evidence>
<dbReference type="InterPro" id="IPR009019">
    <property type="entry name" value="KH_sf_prok-type"/>
</dbReference>
<keyword evidence="7" id="KW-0472">Membrane</keyword>
<accession>A0A4D6YK69</accession>
<feature type="binding site" evidence="7">
    <location>
        <begin position="63"/>
        <end position="67"/>
    </location>
    <ligand>
        <name>GTP</name>
        <dbReference type="ChEBI" id="CHEBI:37565"/>
    </ligand>
</feature>
<keyword evidence="6 7" id="KW-0342">GTP-binding</keyword>
<keyword evidence="7" id="KW-1003">Cell membrane</keyword>
<dbReference type="InterPro" id="IPR005225">
    <property type="entry name" value="Small_GTP-bd"/>
</dbReference>
<dbReference type="PROSITE" id="PS50823">
    <property type="entry name" value="KH_TYPE_2"/>
    <property type="match status" value="1"/>
</dbReference>
<gene>
    <name evidence="7" type="primary">era</name>
    <name evidence="12" type="ORF">D9V79_00825</name>
</gene>
<keyword evidence="13" id="KW-1185">Reference proteome</keyword>
<dbReference type="GO" id="GO:0005525">
    <property type="term" value="F:GTP binding"/>
    <property type="evidence" value="ECO:0007669"/>
    <property type="project" value="UniProtKB-UniRule"/>
</dbReference>
<dbReference type="HAMAP" id="MF_00367">
    <property type="entry name" value="GTPase_Era"/>
    <property type="match status" value="1"/>
</dbReference>
<dbReference type="InterPro" id="IPR027417">
    <property type="entry name" value="P-loop_NTPase"/>
</dbReference>
<comment type="subunit">
    <text evidence="7">Monomer.</text>
</comment>
<dbReference type="AlphaFoldDB" id="A0A4D6YK69"/>
<dbReference type="Gene3D" id="3.40.50.300">
    <property type="entry name" value="P-loop containing nucleotide triphosphate hydrolases"/>
    <property type="match status" value="1"/>
</dbReference>
<evidence type="ECO:0000256" key="6">
    <source>
        <dbReference type="ARBA" id="ARBA00023134"/>
    </source>
</evidence>
<evidence type="ECO:0000256" key="1">
    <source>
        <dbReference type="ARBA" id="ARBA00007921"/>
    </source>
</evidence>
<feature type="region of interest" description="G3" evidence="8">
    <location>
        <begin position="63"/>
        <end position="66"/>
    </location>
</feature>
<comment type="function">
    <text evidence="7">An essential GTPase that binds both GDP and GTP, with rapid nucleotide exchange. Plays a role in 16S rRNA processing and 30S ribosomal subunit biogenesis and possibly also in cell cycle regulation and energy metabolism.</text>
</comment>
<evidence type="ECO:0000256" key="9">
    <source>
        <dbReference type="RuleBase" id="RU003761"/>
    </source>
</evidence>
<organism evidence="12 13">
    <name type="scientific">Buchnera aphidicola</name>
    <name type="common">Stegophylla sp.</name>
    <dbReference type="NCBI Taxonomy" id="2315800"/>
    <lineage>
        <taxon>Bacteria</taxon>
        <taxon>Pseudomonadati</taxon>
        <taxon>Pseudomonadota</taxon>
        <taxon>Gammaproteobacteria</taxon>
        <taxon>Enterobacterales</taxon>
        <taxon>Erwiniaceae</taxon>
        <taxon>Buchnera</taxon>
    </lineage>
</organism>
<dbReference type="NCBIfam" id="NF000908">
    <property type="entry name" value="PRK00089.1"/>
    <property type="match status" value="1"/>
</dbReference>
<reference evidence="12 13" key="1">
    <citation type="submission" date="2018-10" db="EMBL/GenBank/DDBJ databases">
        <title>Comparative functional genomics of the obligate endosymbiont Buchnera aphidicola.</title>
        <authorList>
            <person name="Chong R.A."/>
        </authorList>
    </citation>
    <scope>NUCLEOTIDE SEQUENCE [LARGE SCALE GENOMIC DNA]</scope>
    <source>
        <strain evidence="12 13">Ssp</strain>
    </source>
</reference>
<keyword evidence="7" id="KW-0963">Cytoplasm</keyword>
<keyword evidence="4 7" id="KW-0547">Nucleotide-binding</keyword>
<dbReference type="NCBIfam" id="TIGR00436">
    <property type="entry name" value="era"/>
    <property type="match status" value="1"/>
</dbReference>
<dbReference type="GO" id="GO:0070181">
    <property type="term" value="F:small ribosomal subunit rRNA binding"/>
    <property type="evidence" value="ECO:0007669"/>
    <property type="project" value="UniProtKB-UniRule"/>
</dbReference>
<evidence type="ECO:0000259" key="11">
    <source>
        <dbReference type="PROSITE" id="PS51713"/>
    </source>
</evidence>
<dbReference type="GO" id="GO:0005829">
    <property type="term" value="C:cytosol"/>
    <property type="evidence" value="ECO:0007669"/>
    <property type="project" value="TreeGrafter"/>
</dbReference>
<dbReference type="Gene3D" id="3.30.300.20">
    <property type="match status" value="1"/>
</dbReference>
<proteinExistence type="inferred from homology"/>
<comment type="caution">
    <text evidence="7">Lacks conserved residue(s) required for the propagation of feature annotation.</text>
</comment>
<evidence type="ECO:0000256" key="2">
    <source>
        <dbReference type="ARBA" id="ARBA00020484"/>
    </source>
</evidence>
<dbReference type="GO" id="GO:0005886">
    <property type="term" value="C:plasma membrane"/>
    <property type="evidence" value="ECO:0007669"/>
    <property type="project" value="UniProtKB-SubCell"/>
</dbReference>
<dbReference type="PANTHER" id="PTHR42698">
    <property type="entry name" value="GTPASE ERA"/>
    <property type="match status" value="1"/>
</dbReference>
<evidence type="ECO:0000259" key="10">
    <source>
        <dbReference type="PROSITE" id="PS50823"/>
    </source>
</evidence>
<dbReference type="InterPro" id="IPR006073">
    <property type="entry name" value="GTP-bd"/>
</dbReference>
<dbReference type="InterPro" id="IPR004044">
    <property type="entry name" value="KH_dom_type_2"/>
</dbReference>
<dbReference type="GO" id="GO:0000028">
    <property type="term" value="P:ribosomal small subunit assembly"/>
    <property type="evidence" value="ECO:0007669"/>
    <property type="project" value="TreeGrafter"/>
</dbReference>
<dbReference type="OrthoDB" id="9805918at2"/>
<dbReference type="SUPFAM" id="SSF52540">
    <property type="entry name" value="P-loop containing nucleoside triphosphate hydrolases"/>
    <property type="match status" value="1"/>
</dbReference>
<dbReference type="InterPro" id="IPR005662">
    <property type="entry name" value="GTPase_Era-like"/>
</dbReference>
<name>A0A4D6YK69_9GAMM</name>
<comment type="subcellular location">
    <subcellularLocation>
        <location evidence="7">Cytoplasm</location>
    </subcellularLocation>
    <subcellularLocation>
        <location evidence="7">Cell membrane</location>
        <topology evidence="7">Peripheral membrane protein</topology>
    </subcellularLocation>
</comment>
<keyword evidence="7" id="KW-0699">rRNA-binding</keyword>
<dbReference type="Proteomes" id="UP000298636">
    <property type="component" value="Chromosome"/>
</dbReference>
<feature type="domain" description="Era-type G" evidence="11">
    <location>
        <begin position="8"/>
        <end position="175"/>
    </location>
</feature>
<feature type="region of interest" description="G5" evidence="8">
    <location>
        <begin position="154"/>
        <end position="156"/>
    </location>
</feature>
<dbReference type="SUPFAM" id="SSF54814">
    <property type="entry name" value="Prokaryotic type KH domain (KH-domain type II)"/>
    <property type="match status" value="1"/>
</dbReference>
<dbReference type="NCBIfam" id="TIGR00231">
    <property type="entry name" value="small_GTP"/>
    <property type="match status" value="1"/>
</dbReference>
<dbReference type="Pfam" id="PF01926">
    <property type="entry name" value="MMR_HSR1"/>
    <property type="match status" value="1"/>
</dbReference>
<feature type="domain" description="KH type-2" evidence="10">
    <location>
        <begin position="206"/>
        <end position="284"/>
    </location>
</feature>
<evidence type="ECO:0000313" key="12">
    <source>
        <dbReference type="EMBL" id="QCI26344.1"/>
    </source>
</evidence>
<dbReference type="CDD" id="cd22534">
    <property type="entry name" value="KH-II_Era"/>
    <property type="match status" value="1"/>
</dbReference>
<dbReference type="Pfam" id="PF07650">
    <property type="entry name" value="KH_2"/>
    <property type="match status" value="1"/>
</dbReference>
<protein>
    <recommendedName>
        <fullName evidence="2 7">GTPase Era</fullName>
    </recommendedName>
</protein>
<comment type="similarity">
    <text evidence="1 7 8 9">Belongs to the TRAFAC class TrmE-Era-EngA-EngB-Septin-like GTPase superfamily. Era GTPase family.</text>
</comment>
<feature type="region of interest" description="G4" evidence="8">
    <location>
        <begin position="124"/>
        <end position="127"/>
    </location>
</feature>
<sequence>MKKLSTTHCGYIGIFGRKNAGKSTLLNKIVGEKISITSRIPGTTINNIIGIKTINNYQTIYIDTPGITTKKNVFFLYNKNNFLIKKKKLRLIIFVIHKTQWSEIEDIILKKIKKFLIPIILVINKIDLIDNKKKLLPFINIIKEKYNFLSIIPISAKTQKNISLLLKYIKHNIPKANHDFPHTYTTNSSLVFRISEIIREKFIRFLGQELPYNIKVKIDTYNINYIKKTCFIYALILVNNNRHKKIIIGQKGEKIKLCSILARKNIEKIIQKKIYLKIWVQKTM</sequence>
<keyword evidence="3 7" id="KW-0690">Ribosome biogenesis</keyword>
<feature type="region of interest" description="G1" evidence="8">
    <location>
        <begin position="16"/>
        <end position="23"/>
    </location>
</feature>
<keyword evidence="5 7" id="KW-0694">RNA-binding</keyword>
<feature type="binding site" evidence="7">
    <location>
        <begin position="124"/>
        <end position="127"/>
    </location>
    <ligand>
        <name>GTP</name>
        <dbReference type="ChEBI" id="CHEBI:37565"/>
    </ligand>
</feature>
<dbReference type="EMBL" id="CP032998">
    <property type="protein sequence ID" value="QCI26344.1"/>
    <property type="molecule type" value="Genomic_DNA"/>
</dbReference>
<dbReference type="PROSITE" id="PS51713">
    <property type="entry name" value="G_ERA"/>
    <property type="match status" value="1"/>
</dbReference>
<dbReference type="RefSeq" id="WP_158351753.1">
    <property type="nucleotide sequence ID" value="NZ_CP032998.1"/>
</dbReference>
<evidence type="ECO:0000256" key="4">
    <source>
        <dbReference type="ARBA" id="ARBA00022741"/>
    </source>
</evidence>